<name>A0A1N6SL62_9GAMM</name>
<evidence type="ECO:0000313" key="2">
    <source>
        <dbReference type="EMBL" id="SIQ41757.1"/>
    </source>
</evidence>
<sequence length="111" mass="12238">MVPRLSYTPFLRWFTSVCFLLCILASVLGVAVSTSELNPEWLSLIELPLLEDNAALTALDALVFILLTCLLIRLIGDLLRAVTLPVVPRDIALPNKEILFDHGSRAPPHSC</sequence>
<reference evidence="3" key="1">
    <citation type="submission" date="2017-01" db="EMBL/GenBank/DDBJ databases">
        <authorList>
            <person name="Varghese N."/>
            <person name="Submissions S."/>
        </authorList>
    </citation>
    <scope>NUCLEOTIDE SEQUENCE [LARGE SCALE GENOMIC DNA]</scope>
    <source>
        <strain evidence="3">DSM 7027</strain>
    </source>
</reference>
<evidence type="ECO:0000313" key="3">
    <source>
        <dbReference type="Proteomes" id="UP000186895"/>
    </source>
</evidence>
<keyword evidence="1" id="KW-1133">Transmembrane helix</keyword>
<proteinExistence type="predicted"/>
<dbReference type="STRING" id="49186.SAMN05421647_104333"/>
<dbReference type="Proteomes" id="UP000186895">
    <property type="component" value="Unassembled WGS sequence"/>
</dbReference>
<keyword evidence="1" id="KW-0812">Transmembrane</keyword>
<organism evidence="2 3">
    <name type="scientific">Marinobacterium stanieri</name>
    <dbReference type="NCBI Taxonomy" id="49186"/>
    <lineage>
        <taxon>Bacteria</taxon>
        <taxon>Pseudomonadati</taxon>
        <taxon>Pseudomonadota</taxon>
        <taxon>Gammaproteobacteria</taxon>
        <taxon>Oceanospirillales</taxon>
        <taxon>Oceanospirillaceae</taxon>
        <taxon>Marinobacterium</taxon>
    </lineage>
</organism>
<evidence type="ECO:0000256" key="1">
    <source>
        <dbReference type="SAM" id="Phobius"/>
    </source>
</evidence>
<dbReference type="AlphaFoldDB" id="A0A1N6SL62"/>
<gene>
    <name evidence="2" type="ORF">SAMN05421647_104333</name>
</gene>
<feature type="transmembrane region" description="Helical" evidence="1">
    <location>
        <begin position="53"/>
        <end position="75"/>
    </location>
</feature>
<keyword evidence="3" id="KW-1185">Reference proteome</keyword>
<accession>A0A1N6SL62</accession>
<keyword evidence="1" id="KW-0472">Membrane</keyword>
<dbReference type="EMBL" id="FTMN01000004">
    <property type="protein sequence ID" value="SIQ41757.1"/>
    <property type="molecule type" value="Genomic_DNA"/>
</dbReference>
<protein>
    <submittedName>
        <fullName evidence="2">Uncharacterized protein</fullName>
    </submittedName>
</protein>